<dbReference type="EMBL" id="CM056810">
    <property type="protein sequence ID" value="KAJ8645568.1"/>
    <property type="molecule type" value="Genomic_DNA"/>
</dbReference>
<reference evidence="1 2" key="1">
    <citation type="journal article" date="2022" name="Hortic Res">
        <title>A haplotype resolved chromosomal level avocado genome allows analysis of novel avocado genes.</title>
        <authorList>
            <person name="Nath O."/>
            <person name="Fletcher S.J."/>
            <person name="Hayward A."/>
            <person name="Shaw L.M."/>
            <person name="Masouleh A.K."/>
            <person name="Furtado A."/>
            <person name="Henry R.J."/>
            <person name="Mitter N."/>
        </authorList>
    </citation>
    <scope>NUCLEOTIDE SEQUENCE [LARGE SCALE GENOMIC DNA]</scope>
    <source>
        <strain evidence="2">cv. Hass</strain>
    </source>
</reference>
<name>A0ACC2MJP8_PERAE</name>
<dbReference type="Proteomes" id="UP001234297">
    <property type="component" value="Chromosome 2"/>
</dbReference>
<keyword evidence="2" id="KW-1185">Reference proteome</keyword>
<organism evidence="1 2">
    <name type="scientific">Persea americana</name>
    <name type="common">Avocado</name>
    <dbReference type="NCBI Taxonomy" id="3435"/>
    <lineage>
        <taxon>Eukaryota</taxon>
        <taxon>Viridiplantae</taxon>
        <taxon>Streptophyta</taxon>
        <taxon>Embryophyta</taxon>
        <taxon>Tracheophyta</taxon>
        <taxon>Spermatophyta</taxon>
        <taxon>Magnoliopsida</taxon>
        <taxon>Magnoliidae</taxon>
        <taxon>Laurales</taxon>
        <taxon>Lauraceae</taxon>
        <taxon>Persea</taxon>
    </lineage>
</organism>
<gene>
    <name evidence="1" type="ORF">MRB53_007316</name>
</gene>
<evidence type="ECO:0000313" key="1">
    <source>
        <dbReference type="EMBL" id="KAJ8645568.1"/>
    </source>
</evidence>
<protein>
    <submittedName>
        <fullName evidence="1">Uncharacterized protein</fullName>
    </submittedName>
</protein>
<sequence length="432" mass="47868">MTCVNPEKLLHGIKISSVVPATVTGETAIHELCNMDLAMKLHYLKAVYYYKKEAVEGLDIYALKKPMFKWLAVYCSVSGRIRRTDSGRPFIKCNDSGVRIVEAQCHMTLDEWLDMKDGSLHKQLVSNNVLGPELHFSPLVYLQFTKFKCGGMSVGFSWAHVLGDPFIASKFISMWGQHLAGSPLPQSIQLPITKARKPGKPPHVTAKPLSAKPVEPIGDHWLTTNTCKMEVHSFHFTHTQLKDIKSQISVQTEPFEAISTLIWHCLAKIRGERGPKIVTVCRNNYLDKDLAGILSNDQMISTVEADFHVAKGELSELATLIAAGMKNESKEIEAMVDYDTGSPDFIIYGANLTFINLEGIDQYGLELKGQKPVSVYFAIDGIGDEGVVLVLPEPPQGVTDDDGGDGRTVTVILPENEVLKLRDALEKDWCIT</sequence>
<proteinExistence type="predicted"/>
<evidence type="ECO:0000313" key="2">
    <source>
        <dbReference type="Proteomes" id="UP001234297"/>
    </source>
</evidence>
<comment type="caution">
    <text evidence="1">The sequence shown here is derived from an EMBL/GenBank/DDBJ whole genome shotgun (WGS) entry which is preliminary data.</text>
</comment>
<accession>A0ACC2MJP8</accession>